<dbReference type="InterPro" id="IPR000835">
    <property type="entry name" value="HTH_MarR-typ"/>
</dbReference>
<name>A0A0B9A3U8_9SPHN</name>
<proteinExistence type="predicted"/>
<dbReference type="GO" id="GO:0003700">
    <property type="term" value="F:DNA-binding transcription factor activity"/>
    <property type="evidence" value="ECO:0007669"/>
    <property type="project" value="InterPro"/>
</dbReference>
<organism evidence="5 6">
    <name type="scientific">Novosphingobium subterraneum</name>
    <dbReference type="NCBI Taxonomy" id="48936"/>
    <lineage>
        <taxon>Bacteria</taxon>
        <taxon>Pseudomonadati</taxon>
        <taxon>Pseudomonadota</taxon>
        <taxon>Alphaproteobacteria</taxon>
        <taxon>Sphingomonadales</taxon>
        <taxon>Sphingomonadaceae</taxon>
        <taxon>Novosphingobium</taxon>
    </lineage>
</organism>
<evidence type="ECO:0000256" key="2">
    <source>
        <dbReference type="ARBA" id="ARBA00023125"/>
    </source>
</evidence>
<dbReference type="Gene3D" id="1.10.10.10">
    <property type="entry name" value="Winged helix-like DNA-binding domain superfamily/Winged helix DNA-binding domain"/>
    <property type="match status" value="1"/>
</dbReference>
<dbReference type="PROSITE" id="PS50995">
    <property type="entry name" value="HTH_MARR_2"/>
    <property type="match status" value="1"/>
</dbReference>
<reference evidence="5 6" key="1">
    <citation type="submission" date="2014-10" db="EMBL/GenBank/DDBJ databases">
        <title>Draft genome sequence of Novosphingobium subterraneum DSM 12447.</title>
        <authorList>
            <person name="Gan H.M."/>
            <person name="Gan H.Y."/>
            <person name="Savka M.A."/>
        </authorList>
    </citation>
    <scope>NUCLEOTIDE SEQUENCE [LARGE SCALE GENOMIC DNA]</scope>
    <source>
        <strain evidence="5 6">DSM 12447</strain>
    </source>
</reference>
<evidence type="ECO:0000259" key="4">
    <source>
        <dbReference type="PROSITE" id="PS50995"/>
    </source>
</evidence>
<dbReference type="STRING" id="48936.NJ75_03380"/>
<gene>
    <name evidence="5" type="ORF">NJ75_03380</name>
</gene>
<dbReference type="InterPro" id="IPR036390">
    <property type="entry name" value="WH_DNA-bd_sf"/>
</dbReference>
<dbReference type="Pfam" id="PF12802">
    <property type="entry name" value="MarR_2"/>
    <property type="match status" value="1"/>
</dbReference>
<keyword evidence="2" id="KW-0238">DNA-binding</keyword>
<protein>
    <submittedName>
        <fullName evidence="5">MarR family transcriptional regulator</fullName>
    </submittedName>
</protein>
<evidence type="ECO:0000256" key="3">
    <source>
        <dbReference type="ARBA" id="ARBA00023163"/>
    </source>
</evidence>
<dbReference type="PANTHER" id="PTHR35790:SF4">
    <property type="entry name" value="HTH-TYPE TRANSCRIPTIONAL REGULATOR PCHR"/>
    <property type="match status" value="1"/>
</dbReference>
<dbReference type="InterPro" id="IPR052067">
    <property type="entry name" value="Metal_resp_HTH_trans_reg"/>
</dbReference>
<dbReference type="SMART" id="SM00347">
    <property type="entry name" value="HTH_MARR"/>
    <property type="match status" value="1"/>
</dbReference>
<sequence>MPGTQTRLTDFMPYRMAITSNAVSGLIAGEYRSEFGLKIPEWRIMAVLGDAGPLTQRDLVRATLMDKVAVNRACKVLEERGLVQRSPNEQDGRSHHLELTASGCELHGRIWPQAFEMYQKIFSAITPREQEKLRAILEKLLKAARTLEGEEK</sequence>
<evidence type="ECO:0000313" key="5">
    <source>
        <dbReference type="EMBL" id="KHS43978.1"/>
    </source>
</evidence>
<dbReference type="GO" id="GO:0003677">
    <property type="term" value="F:DNA binding"/>
    <property type="evidence" value="ECO:0007669"/>
    <property type="project" value="UniProtKB-KW"/>
</dbReference>
<dbReference type="PATRIC" id="fig|48936.3.peg.3403"/>
<dbReference type="PANTHER" id="PTHR35790">
    <property type="entry name" value="HTH-TYPE TRANSCRIPTIONAL REGULATOR PCHR"/>
    <property type="match status" value="1"/>
</dbReference>
<keyword evidence="3" id="KW-0804">Transcription</keyword>
<dbReference type="RefSeq" id="WP_039336546.1">
    <property type="nucleotide sequence ID" value="NZ_JRVC01000019.1"/>
</dbReference>
<dbReference type="SUPFAM" id="SSF46785">
    <property type="entry name" value="Winged helix' DNA-binding domain"/>
    <property type="match status" value="1"/>
</dbReference>
<dbReference type="Proteomes" id="UP000031338">
    <property type="component" value="Unassembled WGS sequence"/>
</dbReference>
<evidence type="ECO:0000313" key="6">
    <source>
        <dbReference type="Proteomes" id="UP000031338"/>
    </source>
</evidence>
<keyword evidence="1" id="KW-0805">Transcription regulation</keyword>
<dbReference type="InterPro" id="IPR023187">
    <property type="entry name" value="Tscrpt_reg_MarR-type_CS"/>
</dbReference>
<dbReference type="PRINTS" id="PR00598">
    <property type="entry name" value="HTHMARR"/>
</dbReference>
<evidence type="ECO:0000256" key="1">
    <source>
        <dbReference type="ARBA" id="ARBA00023015"/>
    </source>
</evidence>
<keyword evidence="6" id="KW-1185">Reference proteome</keyword>
<dbReference type="EMBL" id="JRVC01000019">
    <property type="protein sequence ID" value="KHS43978.1"/>
    <property type="molecule type" value="Genomic_DNA"/>
</dbReference>
<dbReference type="PROSITE" id="PS01117">
    <property type="entry name" value="HTH_MARR_1"/>
    <property type="match status" value="1"/>
</dbReference>
<feature type="domain" description="HTH marR-type" evidence="4">
    <location>
        <begin position="9"/>
        <end position="142"/>
    </location>
</feature>
<dbReference type="AlphaFoldDB" id="A0A0B9A3U8"/>
<comment type="caution">
    <text evidence="5">The sequence shown here is derived from an EMBL/GenBank/DDBJ whole genome shotgun (WGS) entry which is preliminary data.</text>
</comment>
<dbReference type="InterPro" id="IPR036388">
    <property type="entry name" value="WH-like_DNA-bd_sf"/>
</dbReference>
<accession>A0A0B9A3U8</accession>